<accession>W1PVR1</accession>
<proteinExistence type="predicted"/>
<organism evidence="2 3">
    <name type="scientific">Amborella trichopoda</name>
    <dbReference type="NCBI Taxonomy" id="13333"/>
    <lineage>
        <taxon>Eukaryota</taxon>
        <taxon>Viridiplantae</taxon>
        <taxon>Streptophyta</taxon>
        <taxon>Embryophyta</taxon>
        <taxon>Tracheophyta</taxon>
        <taxon>Spermatophyta</taxon>
        <taxon>Magnoliopsida</taxon>
        <taxon>Amborellales</taxon>
        <taxon>Amborellaceae</taxon>
        <taxon>Amborella</taxon>
    </lineage>
</organism>
<dbReference type="HOGENOM" id="CLU_2691066_0_0_1"/>
<feature type="region of interest" description="Disordered" evidence="1">
    <location>
        <begin position="1"/>
        <end position="21"/>
    </location>
</feature>
<keyword evidence="3" id="KW-1185">Reference proteome</keyword>
<evidence type="ECO:0000256" key="1">
    <source>
        <dbReference type="SAM" id="MobiDB-lite"/>
    </source>
</evidence>
<protein>
    <submittedName>
        <fullName evidence="2">Uncharacterized protein</fullName>
    </submittedName>
</protein>
<evidence type="ECO:0000313" key="2">
    <source>
        <dbReference type="EMBL" id="ERN11791.1"/>
    </source>
</evidence>
<reference evidence="3" key="1">
    <citation type="journal article" date="2013" name="Science">
        <title>The Amborella genome and the evolution of flowering plants.</title>
        <authorList>
            <consortium name="Amborella Genome Project"/>
        </authorList>
    </citation>
    <scope>NUCLEOTIDE SEQUENCE [LARGE SCALE GENOMIC DNA]</scope>
</reference>
<sequence length="74" mass="7949">MDKNRKSDIPGSGIPESAKAISKRDGNVEFTRVPDCSAALIVRTLTESILFTHVHGLSPNQTSQNIATNPCTNP</sequence>
<gene>
    <name evidence="2" type="ORF">AMTR_s00022p00251770</name>
</gene>
<name>W1PVR1_AMBTC</name>
<dbReference type="Gramene" id="ERN11791">
    <property type="protein sequence ID" value="ERN11791"/>
    <property type="gene ID" value="AMTR_s00022p00251770"/>
</dbReference>
<dbReference type="Proteomes" id="UP000017836">
    <property type="component" value="Unassembled WGS sequence"/>
</dbReference>
<evidence type="ECO:0000313" key="3">
    <source>
        <dbReference type="Proteomes" id="UP000017836"/>
    </source>
</evidence>
<dbReference type="EMBL" id="KI392687">
    <property type="protein sequence ID" value="ERN11791.1"/>
    <property type="molecule type" value="Genomic_DNA"/>
</dbReference>
<dbReference type="AlphaFoldDB" id="W1PVR1"/>